<dbReference type="InterPro" id="IPR034593">
    <property type="entry name" value="DgoD-like"/>
</dbReference>
<dbReference type="GO" id="GO:0016853">
    <property type="term" value="F:isomerase activity"/>
    <property type="evidence" value="ECO:0007669"/>
    <property type="project" value="UniProtKB-KW"/>
</dbReference>
<dbReference type="SUPFAM" id="SSF51604">
    <property type="entry name" value="Enolase C-terminal domain-like"/>
    <property type="match status" value="1"/>
</dbReference>
<dbReference type="PANTHER" id="PTHR48080">
    <property type="entry name" value="D-GALACTONATE DEHYDRATASE-RELATED"/>
    <property type="match status" value="1"/>
</dbReference>
<organism evidence="3 4">
    <name type="scientific">Pontiella desulfatans</name>
    <dbReference type="NCBI Taxonomy" id="2750659"/>
    <lineage>
        <taxon>Bacteria</taxon>
        <taxon>Pseudomonadati</taxon>
        <taxon>Kiritimatiellota</taxon>
        <taxon>Kiritimatiellia</taxon>
        <taxon>Kiritimatiellales</taxon>
        <taxon>Pontiellaceae</taxon>
        <taxon>Pontiella</taxon>
    </lineage>
</organism>
<dbReference type="PANTHER" id="PTHR48080:SF2">
    <property type="entry name" value="D-GALACTONATE DEHYDRATASE"/>
    <property type="match status" value="1"/>
</dbReference>
<dbReference type="SUPFAM" id="SSF54826">
    <property type="entry name" value="Enolase N-terminal domain-like"/>
    <property type="match status" value="1"/>
</dbReference>
<keyword evidence="3" id="KW-0413">Isomerase</keyword>
<evidence type="ECO:0000313" key="3">
    <source>
        <dbReference type="EMBL" id="VGO14859.1"/>
    </source>
</evidence>
<keyword evidence="1" id="KW-0456">Lyase</keyword>
<name>A0A6C2U4V2_PONDE</name>
<dbReference type="SFLD" id="SFLDG00179">
    <property type="entry name" value="mandelate_racemase"/>
    <property type="match status" value="1"/>
</dbReference>
<keyword evidence="4" id="KW-1185">Reference proteome</keyword>
<dbReference type="GO" id="GO:0016829">
    <property type="term" value="F:lyase activity"/>
    <property type="evidence" value="ECO:0007669"/>
    <property type="project" value="UniProtKB-KW"/>
</dbReference>
<dbReference type="InterPro" id="IPR029017">
    <property type="entry name" value="Enolase-like_N"/>
</dbReference>
<dbReference type="InterPro" id="IPR029065">
    <property type="entry name" value="Enolase_C-like"/>
</dbReference>
<dbReference type="CDD" id="cd03316">
    <property type="entry name" value="MR_like"/>
    <property type="match status" value="1"/>
</dbReference>
<protein>
    <submittedName>
        <fullName evidence="3">D-galactarolactone cycloisomerase</fullName>
    </submittedName>
</protein>
<dbReference type="Gene3D" id="3.30.390.10">
    <property type="entry name" value="Enolase-like, N-terminal domain"/>
    <property type="match status" value="1"/>
</dbReference>
<evidence type="ECO:0000259" key="2">
    <source>
        <dbReference type="SMART" id="SM00922"/>
    </source>
</evidence>
<evidence type="ECO:0000256" key="1">
    <source>
        <dbReference type="ARBA" id="ARBA00023239"/>
    </source>
</evidence>
<dbReference type="Pfam" id="PF02746">
    <property type="entry name" value="MR_MLE_N"/>
    <property type="match status" value="1"/>
</dbReference>
<reference evidence="3 4" key="1">
    <citation type="submission" date="2019-04" db="EMBL/GenBank/DDBJ databases">
        <authorList>
            <person name="Van Vliet M D."/>
        </authorList>
    </citation>
    <scope>NUCLEOTIDE SEQUENCE [LARGE SCALE GENOMIC DNA]</scope>
    <source>
        <strain evidence="3 4">F1</strain>
    </source>
</reference>
<gene>
    <name evidence="3" type="primary">gci_3</name>
    <name evidence="3" type="ORF">PDESU_03429</name>
</gene>
<dbReference type="SFLD" id="SFLDS00001">
    <property type="entry name" value="Enolase"/>
    <property type="match status" value="1"/>
</dbReference>
<dbReference type="Proteomes" id="UP000366872">
    <property type="component" value="Unassembled WGS sequence"/>
</dbReference>
<dbReference type="RefSeq" id="WP_136080483.1">
    <property type="nucleotide sequence ID" value="NZ_CAAHFG010000002.1"/>
</dbReference>
<feature type="domain" description="Mandelate racemase/muconate lactonizing enzyme C-terminal" evidence="2">
    <location>
        <begin position="147"/>
        <end position="242"/>
    </location>
</feature>
<dbReference type="Pfam" id="PF13378">
    <property type="entry name" value="MR_MLE_C"/>
    <property type="match status" value="1"/>
</dbReference>
<dbReference type="InterPro" id="IPR013342">
    <property type="entry name" value="Mandelate_racemase_C"/>
</dbReference>
<sequence length="403" mass="44859">MIESIKTYHLRHQLEESFGFSQWRYDQRNALLVEIIDDSGAVGWGECYGPATVTQSAIDTFYAPLLIGWDPLKNEAAWNLCWRASLDFAMKGPMMGAISGLDMAMLDLKGKLLSVSASELMGGRVRDTVQCYATGMYFRKESETDLLETILTEAGDYVRKGYRALKIKIGKNMEFDRKLIVAMRKTFSDVQLMADSNHAYDLPEAITIGRLLGEHNYAWFEEPLSPAHPELFRQLADKIDVPIATGECEQTRYGFQSLLKQGGVQIAQPDLAYCGGPTEALKIRAVASSMGINIVPHCWGTQLNLASAVHFLATMYVEPGRAEVAEPLLEKDLTPNPMRDEMYTIEILARNGSVTVPTAPGLGVEPDRSAMEKFCVNITEKTNVGKNVSHADQRRTADYEKIV</sequence>
<accession>A0A6C2U4V2</accession>
<dbReference type="InterPro" id="IPR036849">
    <property type="entry name" value="Enolase-like_C_sf"/>
</dbReference>
<dbReference type="Gene3D" id="3.20.20.120">
    <property type="entry name" value="Enolase-like C-terminal domain"/>
    <property type="match status" value="1"/>
</dbReference>
<dbReference type="EMBL" id="CAAHFG010000002">
    <property type="protein sequence ID" value="VGO14859.1"/>
    <property type="molecule type" value="Genomic_DNA"/>
</dbReference>
<dbReference type="SMART" id="SM00922">
    <property type="entry name" value="MR_MLE"/>
    <property type="match status" value="1"/>
</dbReference>
<dbReference type="InterPro" id="IPR013341">
    <property type="entry name" value="Mandelate_racemase_N_dom"/>
</dbReference>
<proteinExistence type="predicted"/>
<dbReference type="AlphaFoldDB" id="A0A6C2U4V2"/>
<evidence type="ECO:0000313" key="4">
    <source>
        <dbReference type="Proteomes" id="UP000366872"/>
    </source>
</evidence>